<dbReference type="OMA" id="ANMIDEM"/>
<sequence>MPSLTERHSAAQNDSTAHRRSISIPYKPETRRTKALLIGIGYKRKTPPGPQRAATSSTACTDLKRWRYTDVHMISDENEALECSRENILKELEWLVQGAEKGHRLFLYYSGHGFQRPTRSPTEDDHMDEGMVPRDCLRPALRNGKVTKPCPIDCLCPPGANYCWKRTYQGMIRDNELYNILVKNLNGANLLAIFDCCHSGTILDLGFEYTHTSDQKAEVKRKSFRRQKPWPVEGTENKLSPNSTYSRVLSASLSAVSLVLDGTGKPDGPSRPSIALSTGTTRILDGPVYETPIEVYPPKDPCQDDQERISQAVCDSFREYQRPSTGGKVLTISACFDDQSVWEVKTFSTHNRAFLSVGLLTHAFLHAFEEKDTLTRRQLIKRMTEIMKEQFYVRRKLLDQTQRQYLDSHSRTLIPPVFDDPDNSTEDYFQFMERGEELKNSRPSIPVLSSTHSLDMDALFKL</sequence>
<dbReference type="EMBL" id="CAFZ01000075">
    <property type="protein sequence ID" value="CCA70200.1"/>
    <property type="molecule type" value="Genomic_DNA"/>
</dbReference>
<proteinExistence type="inferred from homology"/>
<organism evidence="4 5">
    <name type="scientific">Serendipita indica (strain DSM 11827)</name>
    <name type="common">Root endophyte fungus</name>
    <name type="synonym">Piriformospora indica</name>
    <dbReference type="NCBI Taxonomy" id="1109443"/>
    <lineage>
        <taxon>Eukaryota</taxon>
        <taxon>Fungi</taxon>
        <taxon>Dikarya</taxon>
        <taxon>Basidiomycota</taxon>
        <taxon>Agaricomycotina</taxon>
        <taxon>Agaricomycetes</taxon>
        <taxon>Sebacinales</taxon>
        <taxon>Serendipitaceae</taxon>
        <taxon>Serendipita</taxon>
    </lineage>
</organism>
<dbReference type="GO" id="GO:0006508">
    <property type="term" value="P:proteolysis"/>
    <property type="evidence" value="ECO:0007669"/>
    <property type="project" value="InterPro"/>
</dbReference>
<dbReference type="Gene3D" id="3.40.50.12660">
    <property type="match status" value="2"/>
</dbReference>
<dbReference type="HOGENOM" id="CLU_591987_0_0_1"/>
<accession>G4TFV5</accession>
<evidence type="ECO:0000313" key="5">
    <source>
        <dbReference type="Proteomes" id="UP000007148"/>
    </source>
</evidence>
<name>G4TFV5_SERID</name>
<gene>
    <name evidence="4" type="ORF">PIIN_04139</name>
</gene>
<dbReference type="GO" id="GO:0004197">
    <property type="term" value="F:cysteine-type endopeptidase activity"/>
    <property type="evidence" value="ECO:0007669"/>
    <property type="project" value="InterPro"/>
</dbReference>
<evidence type="ECO:0000256" key="2">
    <source>
        <dbReference type="SAM" id="MobiDB-lite"/>
    </source>
</evidence>
<dbReference type="InParanoid" id="G4TFV5"/>
<dbReference type="PANTHER" id="PTHR48104">
    <property type="entry name" value="METACASPASE-4"/>
    <property type="match status" value="1"/>
</dbReference>
<comment type="similarity">
    <text evidence="1">Belongs to the peptidase C14B family.</text>
</comment>
<dbReference type="Proteomes" id="UP000007148">
    <property type="component" value="Unassembled WGS sequence"/>
</dbReference>
<dbReference type="eggNOG" id="KOG1546">
    <property type="taxonomic scope" value="Eukaryota"/>
</dbReference>
<evidence type="ECO:0000256" key="1">
    <source>
        <dbReference type="ARBA" id="ARBA00009005"/>
    </source>
</evidence>
<evidence type="ECO:0000259" key="3">
    <source>
        <dbReference type="Pfam" id="PF00656"/>
    </source>
</evidence>
<dbReference type="GO" id="GO:0005737">
    <property type="term" value="C:cytoplasm"/>
    <property type="evidence" value="ECO:0007669"/>
    <property type="project" value="TreeGrafter"/>
</dbReference>
<dbReference type="InterPro" id="IPR050452">
    <property type="entry name" value="Metacaspase"/>
</dbReference>
<dbReference type="PANTHER" id="PTHR48104:SF30">
    <property type="entry name" value="METACASPASE-1"/>
    <property type="match status" value="1"/>
</dbReference>
<dbReference type="Pfam" id="PF00656">
    <property type="entry name" value="Peptidase_C14"/>
    <property type="match status" value="1"/>
</dbReference>
<feature type="domain" description="Peptidase C14 caspase" evidence="3">
    <location>
        <begin position="34"/>
        <end position="409"/>
    </location>
</feature>
<reference evidence="4 5" key="1">
    <citation type="journal article" date="2011" name="PLoS Pathog.">
        <title>Endophytic Life Strategies Decoded by Genome and Transcriptome Analyses of the Mutualistic Root Symbiont Piriformospora indica.</title>
        <authorList>
            <person name="Zuccaro A."/>
            <person name="Lahrmann U."/>
            <person name="Guldener U."/>
            <person name="Langen G."/>
            <person name="Pfiffi S."/>
            <person name="Biedenkopf D."/>
            <person name="Wong P."/>
            <person name="Samans B."/>
            <person name="Grimm C."/>
            <person name="Basiewicz M."/>
            <person name="Murat C."/>
            <person name="Martin F."/>
            <person name="Kogel K.H."/>
        </authorList>
    </citation>
    <scope>NUCLEOTIDE SEQUENCE [LARGE SCALE GENOMIC DNA]</scope>
    <source>
        <strain evidence="4 5">DSM 11827</strain>
    </source>
</reference>
<dbReference type="AlphaFoldDB" id="G4TFV5"/>
<evidence type="ECO:0000313" key="4">
    <source>
        <dbReference type="EMBL" id="CCA70200.1"/>
    </source>
</evidence>
<comment type="caution">
    <text evidence="4">The sequence shown here is derived from an EMBL/GenBank/DDBJ whole genome shotgun (WGS) entry which is preliminary data.</text>
</comment>
<keyword evidence="5" id="KW-1185">Reference proteome</keyword>
<dbReference type="InterPro" id="IPR011600">
    <property type="entry name" value="Pept_C14_caspase"/>
</dbReference>
<protein>
    <recommendedName>
        <fullName evidence="3">Peptidase C14 caspase domain-containing protein</fullName>
    </recommendedName>
</protein>
<feature type="region of interest" description="Disordered" evidence="2">
    <location>
        <begin position="1"/>
        <end position="26"/>
    </location>
</feature>
<dbReference type="OrthoDB" id="3223806at2759"/>